<keyword evidence="6" id="KW-0067">ATP-binding</keyword>
<dbReference type="GeneID" id="63801596"/>
<dbReference type="Pfam" id="PF00664">
    <property type="entry name" value="ABC_membrane"/>
    <property type="match status" value="2"/>
</dbReference>
<dbReference type="Gene3D" id="3.40.50.300">
    <property type="entry name" value="P-loop containing nucleotide triphosphate hydrolases"/>
    <property type="match status" value="2"/>
</dbReference>
<comment type="caution">
    <text evidence="12">The sequence shown here is derived from an EMBL/GenBank/DDBJ whole genome shotgun (WGS) entry which is preliminary data.</text>
</comment>
<dbReference type="GO" id="GO:0140359">
    <property type="term" value="F:ABC-type transporter activity"/>
    <property type="evidence" value="ECO:0007669"/>
    <property type="project" value="InterPro"/>
</dbReference>
<dbReference type="Gene3D" id="1.20.1560.10">
    <property type="entry name" value="ABC transporter type 1, transmembrane domain"/>
    <property type="match status" value="2"/>
</dbReference>
<keyword evidence="8 9" id="KW-0472">Membrane</keyword>
<evidence type="ECO:0000256" key="4">
    <source>
        <dbReference type="ARBA" id="ARBA00022737"/>
    </source>
</evidence>
<feature type="transmembrane region" description="Helical" evidence="9">
    <location>
        <begin position="708"/>
        <end position="728"/>
    </location>
</feature>
<dbReference type="GO" id="GO:0016887">
    <property type="term" value="F:ATP hydrolysis activity"/>
    <property type="evidence" value="ECO:0007669"/>
    <property type="project" value="InterPro"/>
</dbReference>
<dbReference type="STRING" id="61395.A0A1Y1W8M2"/>
<feature type="domain" description="ABC transmembrane type-1" evidence="11">
    <location>
        <begin position="668"/>
        <end position="947"/>
    </location>
</feature>
<feature type="domain" description="ABC transmembrane type-1" evidence="11">
    <location>
        <begin position="1"/>
        <end position="268"/>
    </location>
</feature>
<feature type="transmembrane region" description="Helical" evidence="9">
    <location>
        <begin position="786"/>
        <end position="804"/>
    </location>
</feature>
<dbReference type="PROSITE" id="PS50893">
    <property type="entry name" value="ABC_TRANSPORTER_2"/>
    <property type="match status" value="2"/>
</dbReference>
<dbReference type="GO" id="GO:0005524">
    <property type="term" value="F:ATP binding"/>
    <property type="evidence" value="ECO:0007669"/>
    <property type="project" value="UniProtKB-KW"/>
</dbReference>
<evidence type="ECO:0000256" key="7">
    <source>
        <dbReference type="ARBA" id="ARBA00022989"/>
    </source>
</evidence>
<reference evidence="12 13" key="1">
    <citation type="submission" date="2016-07" db="EMBL/GenBank/DDBJ databases">
        <title>Pervasive Adenine N6-methylation of Active Genes in Fungi.</title>
        <authorList>
            <consortium name="DOE Joint Genome Institute"/>
            <person name="Mondo S.J."/>
            <person name="Dannebaum R.O."/>
            <person name="Kuo R.C."/>
            <person name="Labutti K."/>
            <person name="Haridas S."/>
            <person name="Kuo A."/>
            <person name="Salamov A."/>
            <person name="Ahrendt S.R."/>
            <person name="Lipzen A."/>
            <person name="Sullivan W."/>
            <person name="Andreopoulos W.B."/>
            <person name="Clum A."/>
            <person name="Lindquist E."/>
            <person name="Daum C."/>
            <person name="Ramamoorthy G.K."/>
            <person name="Gryganskyi A."/>
            <person name="Culley D."/>
            <person name="Magnuson J.K."/>
            <person name="James T.Y."/>
            <person name="O'Malley M.A."/>
            <person name="Stajich J.E."/>
            <person name="Spatafora J.W."/>
            <person name="Visel A."/>
            <person name="Grigoriev I.V."/>
        </authorList>
    </citation>
    <scope>NUCLEOTIDE SEQUENCE [LARGE SCALE GENOMIC DNA]</scope>
    <source>
        <strain evidence="12 13">ATCC 12442</strain>
    </source>
</reference>
<name>A0A1Y1W8M2_9FUNG</name>
<dbReference type="PANTHER" id="PTHR24223:SF353">
    <property type="entry name" value="ABC TRANSPORTER ATP-BINDING PROTEIN_PERMEASE VMR1-RELATED"/>
    <property type="match status" value="1"/>
</dbReference>
<dbReference type="EMBL" id="MCFD01000006">
    <property type="protein sequence ID" value="ORX69879.1"/>
    <property type="molecule type" value="Genomic_DNA"/>
</dbReference>
<proteinExistence type="predicted"/>
<organism evidence="12 13">
    <name type="scientific">Linderina pennispora</name>
    <dbReference type="NCBI Taxonomy" id="61395"/>
    <lineage>
        <taxon>Eukaryota</taxon>
        <taxon>Fungi</taxon>
        <taxon>Fungi incertae sedis</taxon>
        <taxon>Zoopagomycota</taxon>
        <taxon>Kickxellomycotina</taxon>
        <taxon>Kickxellomycetes</taxon>
        <taxon>Kickxellales</taxon>
        <taxon>Kickxellaceae</taxon>
        <taxon>Linderina</taxon>
    </lineage>
</organism>
<feature type="transmembrane region" description="Helical" evidence="9">
    <location>
        <begin position="140"/>
        <end position="157"/>
    </location>
</feature>
<evidence type="ECO:0000259" key="11">
    <source>
        <dbReference type="PROSITE" id="PS50929"/>
    </source>
</evidence>
<evidence type="ECO:0000256" key="3">
    <source>
        <dbReference type="ARBA" id="ARBA00022692"/>
    </source>
</evidence>
<sequence length="1268" mass="139254">MRFAVPFFLQRILRTIERADKQPVHMRIAYLDAIGILVFAVAESIVSARVMWTGRCIGIRVKSLLVAVLSAKTLERRANGGALAEDGSEQDDSNEASDGKIMNLLTADFQAITEMAAYLDALLSMPLLLCIGIWYMYQLLGVSALVGVAVILAYSQLSKRLFGHLGKIEDDLASLSDRRVAAVSEVVQGIKAVKLFGWEQAFLARIKEKRTAQLNVLWRVLLVWAAIFPVGMLAPMLVLLSIFATYVVWFGNSLTAELAFTSITVFQITEIVFEHFPTIMSGTVTGYVSLRRVDAYLGQPQVQSLQDRIQKPQADGELGFINADLVWDVAAKTKDRCETETSPLLASSPAYGSLDAPTAAGLITHSLHNISVMFPPGGLTVIAGPTGSGKTSLLSALIGEMTLVRGAIQLPTVNPRHINGNTADMYGDILELSEQCLAIRDIAYVAQEAWLRNATIRENILFGEPYSQQRYEEVLRVCALKPDLRILAAGDQTEIGERGVTLSGGQKQRVALARAIYSARRILLIDDCLAAVDAHTAKHILMECLLSTTPLMQGRTCVLVTHHVALCVPRAQYMVVMQEGRVVVQGHPQELLDSGRLAGLEIDGLESPHISTPASSTKRRHLLAEQNGGRAGAEEGALIEEEERESGSVKLGVWVSYFRACGSVWFWAAMLGFLAAAQTMQVFQVYWIRLWITSTTNPADTGNAHSSVFWLAMYCGIGTSAALLKYAYMYISSAGSLRASQTIHAKLVRSIVHAVPRFFDTTPLGRIVNRFARDMTLIDENAMDNIAWWLMDTAGVLAVFAIIIAVTPAFILVAVGISFVYMSIAYYYLAASRELKRLESTSMSPLMSLFGEMIQGTASIRAFGAQKYYIREALTRISAHCRPFYLVWATNRWLSLRVDWAGALVSFTCIVLALANMQSVDAALAGFVLSYALTFSDRMIWVIRSYAINELNMNAVERINQYMGVEQEAETQGGIGSASPEWPRSGDLRVEDLAIEYVPGVPVLHGISFAVNSGEKIGVVGRTGAGKSSLSLALLRLIEATHGRIVLDGIDIAHVGLEDLRRSVTIIPQDPVLFNGSIRFNLDPFSEYPDALIWDALKRAHLVHDGSPSNSSVSLGESSMEHMAGVFTSLDAEIKEHGMNLSQGQRQLVALARALIRRSKVIVMDEATASVDFDTDKRIQRTIRGSEFSQSTLLCVAHRLRTIIDYDRVLVLDQGRIAEFGTPYDLLQKEGGAFRALCQRSNEFEYLAEACRQPTGGENREAAALRQE</sequence>
<evidence type="ECO:0000256" key="6">
    <source>
        <dbReference type="ARBA" id="ARBA00022840"/>
    </source>
</evidence>
<protein>
    <submittedName>
        <fullName evidence="12">p-loop containing nucleoside triphosphate hydrolase protein</fullName>
    </submittedName>
</protein>
<feature type="transmembrane region" description="Helical" evidence="9">
    <location>
        <begin position="810"/>
        <end position="829"/>
    </location>
</feature>
<evidence type="ECO:0000256" key="2">
    <source>
        <dbReference type="ARBA" id="ARBA00022448"/>
    </source>
</evidence>
<comment type="subcellular location">
    <subcellularLocation>
        <location evidence="1">Membrane</location>
        <topology evidence="1">Multi-pass membrane protein</topology>
    </subcellularLocation>
</comment>
<feature type="transmembrane region" description="Helical" evidence="9">
    <location>
        <begin position="664"/>
        <end position="688"/>
    </location>
</feature>
<accession>A0A1Y1W8M2</accession>
<dbReference type="InterPro" id="IPR011527">
    <property type="entry name" value="ABC1_TM_dom"/>
</dbReference>
<feature type="transmembrane region" description="Helical" evidence="9">
    <location>
        <begin position="216"/>
        <end position="249"/>
    </location>
</feature>
<evidence type="ECO:0000256" key="1">
    <source>
        <dbReference type="ARBA" id="ARBA00004141"/>
    </source>
</evidence>
<dbReference type="SUPFAM" id="SSF52540">
    <property type="entry name" value="P-loop containing nucleoside triphosphate hydrolases"/>
    <property type="match status" value="2"/>
</dbReference>
<gene>
    <name evidence="12" type="ORF">DL89DRAFT_234659</name>
</gene>
<dbReference type="CDD" id="cd18596">
    <property type="entry name" value="ABC_6TM_VMR1_D1_like"/>
    <property type="match status" value="1"/>
</dbReference>
<dbReference type="InterPro" id="IPR003593">
    <property type="entry name" value="AAA+_ATPase"/>
</dbReference>
<dbReference type="SUPFAM" id="SSF90123">
    <property type="entry name" value="ABC transporter transmembrane region"/>
    <property type="match status" value="2"/>
</dbReference>
<evidence type="ECO:0000256" key="5">
    <source>
        <dbReference type="ARBA" id="ARBA00022741"/>
    </source>
</evidence>
<keyword evidence="13" id="KW-1185">Reference proteome</keyword>
<dbReference type="InterPro" id="IPR027417">
    <property type="entry name" value="P-loop_NTPase"/>
</dbReference>
<dbReference type="InterPro" id="IPR036640">
    <property type="entry name" value="ABC1_TM_sf"/>
</dbReference>
<dbReference type="FunFam" id="1.20.1560.10:FF:000013">
    <property type="entry name" value="ABC transporter C family member 2"/>
    <property type="match status" value="1"/>
</dbReference>
<feature type="domain" description="ABC transporter" evidence="10">
    <location>
        <begin position="988"/>
        <end position="1239"/>
    </location>
</feature>
<dbReference type="Pfam" id="PF00005">
    <property type="entry name" value="ABC_tran"/>
    <property type="match status" value="2"/>
</dbReference>
<dbReference type="CDD" id="cd03244">
    <property type="entry name" value="ABCC_MRP_domain2"/>
    <property type="match status" value="1"/>
</dbReference>
<dbReference type="OrthoDB" id="6500128at2759"/>
<keyword evidence="4" id="KW-0677">Repeat</keyword>
<keyword evidence="5" id="KW-0547">Nucleotide-binding</keyword>
<dbReference type="InterPro" id="IPR017871">
    <property type="entry name" value="ABC_transporter-like_CS"/>
</dbReference>
<keyword evidence="7 9" id="KW-1133">Transmembrane helix</keyword>
<dbReference type="InterPro" id="IPR050173">
    <property type="entry name" value="ABC_transporter_C-like"/>
</dbReference>
<keyword evidence="12" id="KW-0378">Hydrolase</keyword>
<evidence type="ECO:0000256" key="8">
    <source>
        <dbReference type="ARBA" id="ARBA00023136"/>
    </source>
</evidence>
<evidence type="ECO:0000256" key="9">
    <source>
        <dbReference type="SAM" id="Phobius"/>
    </source>
</evidence>
<dbReference type="AlphaFoldDB" id="A0A1Y1W8M2"/>
<keyword evidence="3 9" id="KW-0812">Transmembrane</keyword>
<evidence type="ECO:0000313" key="12">
    <source>
        <dbReference type="EMBL" id="ORX69879.1"/>
    </source>
</evidence>
<evidence type="ECO:0000259" key="10">
    <source>
        <dbReference type="PROSITE" id="PS50893"/>
    </source>
</evidence>
<dbReference type="GO" id="GO:0000329">
    <property type="term" value="C:fungal-type vacuole membrane"/>
    <property type="evidence" value="ECO:0007669"/>
    <property type="project" value="TreeGrafter"/>
</dbReference>
<dbReference type="Proteomes" id="UP000193922">
    <property type="component" value="Unassembled WGS sequence"/>
</dbReference>
<dbReference type="PROSITE" id="PS50929">
    <property type="entry name" value="ABC_TM1F"/>
    <property type="match status" value="2"/>
</dbReference>
<feature type="domain" description="ABC transporter" evidence="10">
    <location>
        <begin position="351"/>
        <end position="604"/>
    </location>
</feature>
<dbReference type="PROSITE" id="PS00211">
    <property type="entry name" value="ABC_TRANSPORTER_1"/>
    <property type="match status" value="2"/>
</dbReference>
<dbReference type="RefSeq" id="XP_040743517.1">
    <property type="nucleotide sequence ID" value="XM_040884948.1"/>
</dbReference>
<dbReference type="CDD" id="cd03250">
    <property type="entry name" value="ABCC_MRP_domain1"/>
    <property type="match status" value="1"/>
</dbReference>
<dbReference type="CDD" id="cd18604">
    <property type="entry name" value="ABC_6TM_VMR1_D2_like"/>
    <property type="match status" value="1"/>
</dbReference>
<dbReference type="FunFam" id="3.40.50.300:FF:000565">
    <property type="entry name" value="ABC bile acid transporter"/>
    <property type="match status" value="1"/>
</dbReference>
<dbReference type="PANTHER" id="PTHR24223">
    <property type="entry name" value="ATP-BINDING CASSETTE SUB-FAMILY C"/>
    <property type="match status" value="1"/>
</dbReference>
<dbReference type="InterPro" id="IPR003439">
    <property type="entry name" value="ABC_transporter-like_ATP-bd"/>
</dbReference>
<evidence type="ECO:0000313" key="13">
    <source>
        <dbReference type="Proteomes" id="UP000193922"/>
    </source>
</evidence>
<dbReference type="SMART" id="SM00382">
    <property type="entry name" value="AAA"/>
    <property type="match status" value="2"/>
</dbReference>
<keyword evidence="2" id="KW-0813">Transport</keyword>